<feature type="transmembrane region" description="Helical" evidence="7">
    <location>
        <begin position="264"/>
        <end position="286"/>
    </location>
</feature>
<gene>
    <name evidence="9" type="ORF">J2Z43_001397</name>
</gene>
<keyword evidence="3 9" id="KW-0808">Transferase</keyword>
<dbReference type="PANTHER" id="PTHR48090:SF1">
    <property type="entry name" value="PROPHAGE BACTOPRENOL GLUCOSYL TRANSFERASE HOMOLOG"/>
    <property type="match status" value="1"/>
</dbReference>
<dbReference type="CDD" id="cd04187">
    <property type="entry name" value="DPM1_like_bac"/>
    <property type="match status" value="1"/>
</dbReference>
<feature type="domain" description="Glycosyltransferase 2-like" evidence="8">
    <location>
        <begin position="5"/>
        <end position="132"/>
    </location>
</feature>
<keyword evidence="5 7" id="KW-1133">Transmembrane helix</keyword>
<dbReference type="GO" id="GO:0004582">
    <property type="term" value="F:dolichyl-phosphate beta-D-mannosyltransferase activity"/>
    <property type="evidence" value="ECO:0007669"/>
    <property type="project" value="UniProtKB-EC"/>
</dbReference>
<reference evidence="9 10" key="1">
    <citation type="submission" date="2021-03" db="EMBL/GenBank/DDBJ databases">
        <title>Genomic Encyclopedia of Type Strains, Phase IV (KMG-IV): sequencing the most valuable type-strain genomes for metagenomic binning, comparative biology and taxonomic classification.</title>
        <authorList>
            <person name="Goeker M."/>
        </authorList>
    </citation>
    <scope>NUCLEOTIDE SEQUENCE [LARGE SCALE GENOMIC DNA]</scope>
    <source>
        <strain evidence="9 10">DSM 1289</strain>
    </source>
</reference>
<dbReference type="PANTHER" id="PTHR48090">
    <property type="entry name" value="UNDECAPRENYL-PHOSPHATE 4-DEOXY-4-FORMAMIDO-L-ARABINOSE TRANSFERASE-RELATED"/>
    <property type="match status" value="1"/>
</dbReference>
<evidence type="ECO:0000259" key="8">
    <source>
        <dbReference type="Pfam" id="PF00535"/>
    </source>
</evidence>
<dbReference type="Pfam" id="PF00535">
    <property type="entry name" value="Glycos_transf_2"/>
    <property type="match status" value="1"/>
</dbReference>
<keyword evidence="6 7" id="KW-0472">Membrane</keyword>
<dbReference type="RefSeq" id="WP_209456493.1">
    <property type="nucleotide sequence ID" value="NZ_BAAACS010000002.1"/>
</dbReference>
<keyword evidence="4 7" id="KW-0812">Transmembrane</keyword>
<evidence type="ECO:0000256" key="2">
    <source>
        <dbReference type="ARBA" id="ARBA00022676"/>
    </source>
</evidence>
<feature type="transmembrane region" description="Helical" evidence="7">
    <location>
        <begin position="228"/>
        <end position="252"/>
    </location>
</feature>
<evidence type="ECO:0000313" key="10">
    <source>
        <dbReference type="Proteomes" id="UP000767291"/>
    </source>
</evidence>
<dbReference type="InterPro" id="IPR050256">
    <property type="entry name" value="Glycosyltransferase_2"/>
</dbReference>
<dbReference type="EMBL" id="JAGGJX010000002">
    <property type="protein sequence ID" value="MBP1855004.1"/>
    <property type="molecule type" value="Genomic_DNA"/>
</dbReference>
<dbReference type="Gene3D" id="3.90.550.10">
    <property type="entry name" value="Spore Coat Polysaccharide Biosynthesis Protein SpsA, Chain A"/>
    <property type="match status" value="1"/>
</dbReference>
<proteinExistence type="predicted"/>
<dbReference type="InterPro" id="IPR001173">
    <property type="entry name" value="Glyco_trans_2-like"/>
</dbReference>
<evidence type="ECO:0000256" key="5">
    <source>
        <dbReference type="ARBA" id="ARBA00022989"/>
    </source>
</evidence>
<comment type="caution">
    <text evidence="9">The sequence shown here is derived from an EMBL/GenBank/DDBJ whole genome shotgun (WGS) entry which is preliminary data.</text>
</comment>
<sequence>MEKLSVIIPAYNEEKMIFNISKIISSLLENKNIPYELIFVNDGSKDDTWEKILYVCNQNKNIKGFNFSRNFGKEAAIFAGLTYANGDCCAVIDCDLQHPPETLLEMYKKWQEGYEVVEGIKASRGKESFLHKVAAKRFYSFISSATKIDMSRASDFKLLDRRAVNILRSMPEKHIFFRALSSWVGFKTTSVEFHVQERNAGNSKWTTSSLIKYAITNITSFSTAPMQLVTFTGILFLFFSIILGVQSLYNYFSGQSLEGFTTVVLLLLIVGSVIMLSLGIIGYYIAKIYEETKNRPRYIVSEYKNHIN</sequence>
<evidence type="ECO:0000256" key="3">
    <source>
        <dbReference type="ARBA" id="ARBA00022679"/>
    </source>
</evidence>
<dbReference type="InterPro" id="IPR029044">
    <property type="entry name" value="Nucleotide-diphossugar_trans"/>
</dbReference>
<evidence type="ECO:0000313" key="9">
    <source>
        <dbReference type="EMBL" id="MBP1855004.1"/>
    </source>
</evidence>
<evidence type="ECO:0000256" key="1">
    <source>
        <dbReference type="ARBA" id="ARBA00004141"/>
    </source>
</evidence>
<name>A0ABS4EAP6_9FIRM</name>
<evidence type="ECO:0000256" key="6">
    <source>
        <dbReference type="ARBA" id="ARBA00023136"/>
    </source>
</evidence>
<dbReference type="SUPFAM" id="SSF53448">
    <property type="entry name" value="Nucleotide-diphospho-sugar transferases"/>
    <property type="match status" value="1"/>
</dbReference>
<evidence type="ECO:0000256" key="7">
    <source>
        <dbReference type="SAM" id="Phobius"/>
    </source>
</evidence>
<protein>
    <submittedName>
        <fullName evidence="9">Dolichol-phosphate mannosyltransferase</fullName>
        <ecNumber evidence="9">2.4.1.83</ecNumber>
    </submittedName>
</protein>
<organism evidence="9 10">
    <name type="scientific">Metaclostridioides mangenotii</name>
    <dbReference type="NCBI Taxonomy" id="1540"/>
    <lineage>
        <taxon>Bacteria</taxon>
        <taxon>Bacillati</taxon>
        <taxon>Bacillota</taxon>
        <taxon>Clostridia</taxon>
        <taxon>Peptostreptococcales</taxon>
        <taxon>Peptostreptococcaceae</taxon>
        <taxon>Metaclostridioides</taxon>
    </lineage>
</organism>
<keyword evidence="2 9" id="KW-0328">Glycosyltransferase</keyword>
<keyword evidence="10" id="KW-1185">Reference proteome</keyword>
<dbReference type="Proteomes" id="UP000767291">
    <property type="component" value="Unassembled WGS sequence"/>
</dbReference>
<accession>A0ABS4EAP6</accession>
<comment type="subcellular location">
    <subcellularLocation>
        <location evidence="1">Membrane</location>
        <topology evidence="1">Multi-pass membrane protein</topology>
    </subcellularLocation>
</comment>
<dbReference type="EC" id="2.4.1.83" evidence="9"/>
<evidence type="ECO:0000256" key="4">
    <source>
        <dbReference type="ARBA" id="ARBA00022692"/>
    </source>
</evidence>